<feature type="domain" description="C2H2-type" evidence="12">
    <location>
        <begin position="86"/>
        <end position="113"/>
    </location>
</feature>
<evidence type="ECO:0000256" key="6">
    <source>
        <dbReference type="ARBA" id="ARBA00023015"/>
    </source>
</evidence>
<evidence type="ECO:0000256" key="4">
    <source>
        <dbReference type="ARBA" id="ARBA00022771"/>
    </source>
</evidence>
<evidence type="ECO:0000259" key="12">
    <source>
        <dbReference type="PROSITE" id="PS50157"/>
    </source>
</evidence>
<evidence type="ECO:0000256" key="10">
    <source>
        <dbReference type="PROSITE-ProRule" id="PRU00042"/>
    </source>
</evidence>
<dbReference type="PANTHER" id="PTHR14003">
    <property type="entry name" value="TRANSCRIPTIONAL REPRESSOR PROTEIN YY"/>
    <property type="match status" value="1"/>
</dbReference>
<dbReference type="AlphaFoldDB" id="A0A6I8W466"/>
<dbReference type="SUPFAM" id="SSF57667">
    <property type="entry name" value="beta-beta-alpha zinc fingers"/>
    <property type="match status" value="5"/>
</dbReference>
<protein>
    <submittedName>
        <fullName evidence="14">Oocyte zinc finger protein XlCOF6.1 isoform X2</fullName>
    </submittedName>
</protein>
<feature type="domain" description="C2H2-type" evidence="12">
    <location>
        <begin position="114"/>
        <end position="141"/>
    </location>
</feature>
<evidence type="ECO:0000256" key="9">
    <source>
        <dbReference type="ARBA" id="ARBA00023242"/>
    </source>
</evidence>
<proteinExistence type="predicted"/>
<keyword evidence="8" id="KW-0804">Transcription</keyword>
<dbReference type="GO" id="GO:0008270">
    <property type="term" value="F:zinc ion binding"/>
    <property type="evidence" value="ECO:0007669"/>
    <property type="project" value="UniProtKB-KW"/>
</dbReference>
<dbReference type="FunFam" id="3.30.160.60:FF:000859">
    <property type="entry name" value="myc-associated zinc finger protein isoform X2"/>
    <property type="match status" value="1"/>
</dbReference>
<reference evidence="14" key="1">
    <citation type="submission" date="2025-08" db="UniProtKB">
        <authorList>
            <consortium name="RefSeq"/>
        </authorList>
    </citation>
    <scope>IDENTIFICATION</scope>
    <source>
        <strain evidence="14">MV-25-SWS-2005</strain>
        <tissue evidence="14">Whole body</tissue>
    </source>
</reference>
<dbReference type="Gene3D" id="3.30.160.60">
    <property type="entry name" value="Classic Zinc Finger"/>
    <property type="match status" value="7"/>
</dbReference>
<sequence>MQCVACSNTKSSRKKNIIIDLQQGKQLEINKLNLHGDLQSIFLAASLLSVDLIFNEEGSCPLCNKTFSRKSSLMTHIRNHSAERKFVCTYCNKGFTQAANLRNHERIHTNDRPYQCVDCGKTFTQITNLNNHRRLHTGERPFVCNEPECGRSFAQVTNLNNHMKSHHKVQQYCCNVCNKKFTQVTSLNQHLQAHAGVSGYFCPRCPDKNFKLQSQLHTHMKSHGLAFPYECGKCDEKFLQQAHLDQHLKMHDEFKFKCDICPSSFNQESLLKKHVQRHVEGRYLSCPVANCTESFAVRQHLSKHLLTNHSHHELPPPKRSKKTVTLQSPQQPLAMIGQPLSLQHTTGQRGRPPKNKNKTTGTLAATAIKIEINEPLHSQNIISSASGLSIQQQINQHMQQQAQQQAQQQHQQQQQHLHLSMGQAVKARFIPTK</sequence>
<dbReference type="InterPro" id="IPR036236">
    <property type="entry name" value="Znf_C2H2_sf"/>
</dbReference>
<dbReference type="InterPro" id="IPR013087">
    <property type="entry name" value="Znf_C2H2_type"/>
</dbReference>
<accession>A0A6I8W466</accession>
<keyword evidence="5" id="KW-0862">Zinc</keyword>
<dbReference type="GO" id="GO:0000981">
    <property type="term" value="F:DNA-binding transcription factor activity, RNA polymerase II-specific"/>
    <property type="evidence" value="ECO:0007669"/>
    <property type="project" value="TreeGrafter"/>
</dbReference>
<feature type="region of interest" description="Disordered" evidence="11">
    <location>
        <begin position="399"/>
        <end position="420"/>
    </location>
</feature>
<evidence type="ECO:0000256" key="1">
    <source>
        <dbReference type="ARBA" id="ARBA00004123"/>
    </source>
</evidence>
<dbReference type="FunFam" id="3.30.160.60:FF:002716">
    <property type="entry name" value="Zinc finger protein 212"/>
    <property type="match status" value="1"/>
</dbReference>
<evidence type="ECO:0000313" key="14">
    <source>
        <dbReference type="RefSeq" id="XP_033238127.1"/>
    </source>
</evidence>
<dbReference type="GO" id="GO:0031519">
    <property type="term" value="C:PcG protein complex"/>
    <property type="evidence" value="ECO:0007669"/>
    <property type="project" value="TreeGrafter"/>
</dbReference>
<keyword evidence="9" id="KW-0539">Nucleus</keyword>
<comment type="subcellular location">
    <subcellularLocation>
        <location evidence="1">Nucleus</location>
    </subcellularLocation>
</comment>
<evidence type="ECO:0000313" key="13">
    <source>
        <dbReference type="Proteomes" id="UP000001819"/>
    </source>
</evidence>
<evidence type="ECO:0000256" key="11">
    <source>
        <dbReference type="SAM" id="MobiDB-lite"/>
    </source>
</evidence>
<dbReference type="Proteomes" id="UP000001819">
    <property type="component" value="Chromosome X"/>
</dbReference>
<dbReference type="FunFam" id="3.30.160.60:FF:002774">
    <property type="entry name" value="Uncharacterized protein, isoform B"/>
    <property type="match status" value="1"/>
</dbReference>
<dbReference type="RefSeq" id="XP_033238127.1">
    <property type="nucleotide sequence ID" value="XM_033382236.1"/>
</dbReference>
<dbReference type="SMART" id="SM00355">
    <property type="entry name" value="ZnF_C2H2"/>
    <property type="match status" value="9"/>
</dbReference>
<keyword evidence="13" id="KW-1185">Reference proteome</keyword>
<dbReference type="PROSITE" id="PS00028">
    <property type="entry name" value="ZINC_FINGER_C2H2_1"/>
    <property type="match status" value="8"/>
</dbReference>
<evidence type="ECO:0000256" key="5">
    <source>
        <dbReference type="ARBA" id="ARBA00022833"/>
    </source>
</evidence>
<evidence type="ECO:0000256" key="7">
    <source>
        <dbReference type="ARBA" id="ARBA00023125"/>
    </source>
</evidence>
<keyword evidence="6" id="KW-0805">Transcription regulation</keyword>
<name>A0A6I8W466_DROPS</name>
<dbReference type="PROSITE" id="PS50157">
    <property type="entry name" value="ZINC_FINGER_C2H2_2"/>
    <property type="match status" value="8"/>
</dbReference>
<dbReference type="InParanoid" id="A0A6I8W466"/>
<dbReference type="ExpressionAtlas" id="A0A6I8W466">
    <property type="expression patterns" value="baseline"/>
</dbReference>
<evidence type="ECO:0000256" key="3">
    <source>
        <dbReference type="ARBA" id="ARBA00022737"/>
    </source>
</evidence>
<feature type="compositionally biased region" description="Low complexity" evidence="11">
    <location>
        <begin position="399"/>
        <end position="415"/>
    </location>
</feature>
<evidence type="ECO:0000256" key="8">
    <source>
        <dbReference type="ARBA" id="ARBA00023163"/>
    </source>
</evidence>
<keyword evidence="7" id="KW-0238">DNA-binding</keyword>
<dbReference type="PANTHER" id="PTHR14003:SF19">
    <property type="entry name" value="YY2 TRANSCRIPTION FACTOR"/>
    <property type="match status" value="1"/>
</dbReference>
<keyword evidence="4 10" id="KW-0863">Zinc-finger</keyword>
<feature type="domain" description="C2H2-type" evidence="12">
    <location>
        <begin position="229"/>
        <end position="256"/>
    </location>
</feature>
<evidence type="ECO:0000256" key="2">
    <source>
        <dbReference type="ARBA" id="ARBA00022723"/>
    </source>
</evidence>
<dbReference type="Pfam" id="PF13912">
    <property type="entry name" value="zf-C2H2_6"/>
    <property type="match status" value="1"/>
</dbReference>
<dbReference type="Pfam" id="PF00096">
    <property type="entry name" value="zf-C2H2"/>
    <property type="match status" value="5"/>
</dbReference>
<dbReference type="GO" id="GO:0005667">
    <property type="term" value="C:transcription regulator complex"/>
    <property type="evidence" value="ECO:0007669"/>
    <property type="project" value="TreeGrafter"/>
</dbReference>
<keyword evidence="3" id="KW-0677">Repeat</keyword>
<dbReference type="FunFam" id="3.30.160.60:FF:003037">
    <property type="entry name" value="Uncharacterized protein, isoform B"/>
    <property type="match status" value="1"/>
</dbReference>
<feature type="domain" description="C2H2-type" evidence="12">
    <location>
        <begin position="172"/>
        <end position="199"/>
    </location>
</feature>
<feature type="domain" description="C2H2-type" evidence="12">
    <location>
        <begin position="284"/>
        <end position="316"/>
    </location>
</feature>
<feature type="region of interest" description="Disordered" evidence="11">
    <location>
        <begin position="307"/>
        <end position="329"/>
    </location>
</feature>
<feature type="domain" description="C2H2-type" evidence="12">
    <location>
        <begin position="58"/>
        <end position="85"/>
    </location>
</feature>
<feature type="domain" description="C2H2-type" evidence="12">
    <location>
        <begin position="142"/>
        <end position="171"/>
    </location>
</feature>
<keyword evidence="2" id="KW-0479">Metal-binding</keyword>
<gene>
    <name evidence="14" type="primary">LOC6902219</name>
</gene>
<feature type="domain" description="C2H2-type" evidence="12">
    <location>
        <begin position="256"/>
        <end position="283"/>
    </location>
</feature>
<dbReference type="FunFam" id="3.30.160.60:FF:000100">
    <property type="entry name" value="Zinc finger 45-like"/>
    <property type="match status" value="1"/>
</dbReference>
<dbReference type="GO" id="GO:0000978">
    <property type="term" value="F:RNA polymerase II cis-regulatory region sequence-specific DNA binding"/>
    <property type="evidence" value="ECO:0007669"/>
    <property type="project" value="TreeGrafter"/>
</dbReference>
<organism evidence="13 14">
    <name type="scientific">Drosophila pseudoobscura pseudoobscura</name>
    <name type="common">Fruit fly</name>
    <dbReference type="NCBI Taxonomy" id="46245"/>
    <lineage>
        <taxon>Eukaryota</taxon>
        <taxon>Metazoa</taxon>
        <taxon>Ecdysozoa</taxon>
        <taxon>Arthropoda</taxon>
        <taxon>Hexapoda</taxon>
        <taxon>Insecta</taxon>
        <taxon>Pterygota</taxon>
        <taxon>Neoptera</taxon>
        <taxon>Endopterygota</taxon>
        <taxon>Diptera</taxon>
        <taxon>Brachycera</taxon>
        <taxon>Muscomorpha</taxon>
        <taxon>Ephydroidea</taxon>
        <taxon>Drosophilidae</taxon>
        <taxon>Drosophila</taxon>
        <taxon>Sophophora</taxon>
    </lineage>
</organism>
<dbReference type="GO" id="GO:0000785">
    <property type="term" value="C:chromatin"/>
    <property type="evidence" value="ECO:0007669"/>
    <property type="project" value="TreeGrafter"/>
</dbReference>